<dbReference type="GO" id="GO:0016887">
    <property type="term" value="F:ATP hydrolysis activity"/>
    <property type="evidence" value="ECO:0007669"/>
    <property type="project" value="InterPro"/>
</dbReference>
<evidence type="ECO:0000259" key="4">
    <source>
        <dbReference type="PROSITE" id="PS50893"/>
    </source>
</evidence>
<accession>A0AA49JJH7</accession>
<dbReference type="Pfam" id="PF00005">
    <property type="entry name" value="ABC_tran"/>
    <property type="match status" value="1"/>
</dbReference>
<dbReference type="InterPro" id="IPR017871">
    <property type="entry name" value="ABC_transporter-like_CS"/>
</dbReference>
<name>A0AA49JJH7_9BACT</name>
<dbReference type="SUPFAM" id="SSF52540">
    <property type="entry name" value="P-loop containing nucleoside triphosphate hydrolases"/>
    <property type="match status" value="1"/>
</dbReference>
<dbReference type="PROSITE" id="PS00211">
    <property type="entry name" value="ABC_TRANSPORTER_1"/>
    <property type="match status" value="1"/>
</dbReference>
<keyword evidence="1" id="KW-0813">Transport</keyword>
<reference evidence="5" key="2">
    <citation type="journal article" date="2024" name="Antonie Van Leeuwenhoek">
        <title>Roseihalotalea indica gen. nov., sp. nov., a halophilic Bacteroidetes from mesopelagic Southwest Indian Ocean with higher carbohydrate metabolic potential.</title>
        <authorList>
            <person name="Chen B."/>
            <person name="Zhang M."/>
            <person name="Lin D."/>
            <person name="Ye J."/>
            <person name="Tang K."/>
        </authorList>
    </citation>
    <scope>NUCLEOTIDE SEQUENCE</scope>
    <source>
        <strain evidence="5">TK19036</strain>
    </source>
</reference>
<sequence length="342" mass="37959">MNILLQTQSLSVHYPETQQNALTSVDITIPEGKVVSMVGESGSGKTTLLKTLAGLLEPAEGSVIFDGKPLPPPSRRLVPGHPDIRMVFQDFGLSPNLTVFENIWHVLRAYNREYRQERVEELLTRCRLTGLENQHPRTLSGGEKQRVALARALAEEPRLLLMDEPFGQLDTLLKQQLKFEIADFLAESSMTMIMVTHDPRDALGIADTIVVLQAGEVAQVASPTQTYTHPVNAYVAQLFGPVNIFSAEIWQRWYPSLSVQSPSLGIRAEQVQLRPANDKNNRASDRLLGQVAHTSYQGFYDEIIVQVAENQAIFAFHPTGVLSEGQTVEIVIDLAHLIPFSS</sequence>
<keyword evidence="2" id="KW-0547">Nucleotide-binding</keyword>
<keyword evidence="3 5" id="KW-0067">ATP-binding</keyword>
<protein>
    <submittedName>
        <fullName evidence="5">ABC transporter ATP-binding protein</fullName>
    </submittedName>
</protein>
<dbReference type="Gene3D" id="3.40.50.300">
    <property type="entry name" value="P-loop containing nucleotide triphosphate hydrolases"/>
    <property type="match status" value="1"/>
</dbReference>
<proteinExistence type="predicted"/>
<evidence type="ECO:0000256" key="3">
    <source>
        <dbReference type="ARBA" id="ARBA00022840"/>
    </source>
</evidence>
<evidence type="ECO:0000313" key="5">
    <source>
        <dbReference type="EMBL" id="WKN39792.1"/>
    </source>
</evidence>
<dbReference type="GO" id="GO:0005524">
    <property type="term" value="F:ATP binding"/>
    <property type="evidence" value="ECO:0007669"/>
    <property type="project" value="UniProtKB-KW"/>
</dbReference>
<dbReference type="GO" id="GO:0022857">
    <property type="term" value="F:transmembrane transporter activity"/>
    <property type="evidence" value="ECO:0007669"/>
    <property type="project" value="InterPro"/>
</dbReference>
<reference evidence="5" key="1">
    <citation type="journal article" date="2023" name="Comput. Struct. Biotechnol. J.">
        <title>Discovery of a novel marine Bacteroidetes with a rich repertoire of carbohydrate-active enzymes.</title>
        <authorList>
            <person name="Chen B."/>
            <person name="Liu G."/>
            <person name="Chen Q."/>
            <person name="Wang H."/>
            <person name="Liu L."/>
            <person name="Tang K."/>
        </authorList>
    </citation>
    <scope>NUCLEOTIDE SEQUENCE</scope>
    <source>
        <strain evidence="5">TK19036</strain>
    </source>
</reference>
<dbReference type="PROSITE" id="PS50893">
    <property type="entry name" value="ABC_TRANSPORTER_2"/>
    <property type="match status" value="1"/>
</dbReference>
<evidence type="ECO:0000256" key="2">
    <source>
        <dbReference type="ARBA" id="ARBA00022741"/>
    </source>
</evidence>
<dbReference type="AlphaFoldDB" id="A0AA49JJH7"/>
<dbReference type="InterPro" id="IPR027417">
    <property type="entry name" value="P-loop_NTPase"/>
</dbReference>
<dbReference type="SMART" id="SM00382">
    <property type="entry name" value="AAA"/>
    <property type="match status" value="1"/>
</dbReference>
<evidence type="ECO:0000256" key="1">
    <source>
        <dbReference type="ARBA" id="ARBA00022448"/>
    </source>
</evidence>
<dbReference type="PANTHER" id="PTHR42781:SF4">
    <property type="entry name" value="SPERMIDINE_PUTRESCINE IMPORT ATP-BINDING PROTEIN POTA"/>
    <property type="match status" value="1"/>
</dbReference>
<dbReference type="SUPFAM" id="SSF50331">
    <property type="entry name" value="MOP-like"/>
    <property type="match status" value="1"/>
</dbReference>
<gene>
    <name evidence="5" type="ORF">K4G66_13940</name>
</gene>
<feature type="domain" description="ABC transporter" evidence="4">
    <location>
        <begin position="5"/>
        <end position="239"/>
    </location>
</feature>
<organism evidence="5">
    <name type="scientific">Roseihalotalea indica</name>
    <dbReference type="NCBI Taxonomy" id="2867963"/>
    <lineage>
        <taxon>Bacteria</taxon>
        <taxon>Pseudomonadati</taxon>
        <taxon>Bacteroidota</taxon>
        <taxon>Cytophagia</taxon>
        <taxon>Cytophagales</taxon>
        <taxon>Catalimonadaceae</taxon>
        <taxon>Roseihalotalea</taxon>
    </lineage>
</organism>
<dbReference type="InterPro" id="IPR050093">
    <property type="entry name" value="ABC_SmlMolc_Importer"/>
</dbReference>
<dbReference type="InterPro" id="IPR003439">
    <property type="entry name" value="ABC_transporter-like_ATP-bd"/>
</dbReference>
<dbReference type="PANTHER" id="PTHR42781">
    <property type="entry name" value="SPERMIDINE/PUTRESCINE IMPORT ATP-BINDING PROTEIN POTA"/>
    <property type="match status" value="1"/>
</dbReference>
<dbReference type="InterPro" id="IPR008995">
    <property type="entry name" value="Mo/tungstate-bd_C_term_dom"/>
</dbReference>
<dbReference type="Pfam" id="PF08402">
    <property type="entry name" value="TOBE_2"/>
    <property type="match status" value="1"/>
</dbReference>
<dbReference type="EMBL" id="CP120682">
    <property type="protein sequence ID" value="WKN39792.1"/>
    <property type="molecule type" value="Genomic_DNA"/>
</dbReference>
<dbReference type="GO" id="GO:0043190">
    <property type="term" value="C:ATP-binding cassette (ABC) transporter complex"/>
    <property type="evidence" value="ECO:0007669"/>
    <property type="project" value="InterPro"/>
</dbReference>
<dbReference type="InterPro" id="IPR013611">
    <property type="entry name" value="Transp-assoc_OB_typ2"/>
</dbReference>
<dbReference type="InterPro" id="IPR003593">
    <property type="entry name" value="AAA+_ATPase"/>
</dbReference>